<feature type="transmembrane region" description="Helical" evidence="5">
    <location>
        <begin position="172"/>
        <end position="191"/>
    </location>
</feature>
<dbReference type="Proteomes" id="UP001279642">
    <property type="component" value="Unassembled WGS sequence"/>
</dbReference>
<proteinExistence type="predicted"/>
<evidence type="ECO:0000256" key="4">
    <source>
        <dbReference type="ARBA" id="ARBA00023136"/>
    </source>
</evidence>
<feature type="domain" description="EamA" evidence="6">
    <location>
        <begin position="141"/>
        <end position="279"/>
    </location>
</feature>
<accession>A0ABU5E6K5</accession>
<feature type="transmembrane region" description="Helical" evidence="5">
    <location>
        <begin position="142"/>
        <end position="160"/>
    </location>
</feature>
<keyword evidence="8" id="KW-1185">Reference proteome</keyword>
<dbReference type="InterPro" id="IPR050638">
    <property type="entry name" value="AA-Vitamin_Transporters"/>
</dbReference>
<dbReference type="PANTHER" id="PTHR32322">
    <property type="entry name" value="INNER MEMBRANE TRANSPORTER"/>
    <property type="match status" value="1"/>
</dbReference>
<keyword evidence="4 5" id="KW-0472">Membrane</keyword>
<dbReference type="PANTHER" id="PTHR32322:SF9">
    <property type="entry name" value="AMINO-ACID METABOLITE EFFLUX PUMP-RELATED"/>
    <property type="match status" value="1"/>
</dbReference>
<sequence length="294" mass="31823">MLPSHVLLMILAQALWGANFAVTKMGLGHWPPLFFVCIRLALVALLLVPMVGLPKRAHLPALLRLCFLLGVVHWATLFTGLLLTDAATTSIIIQIQVPISALLAIFFQGDRMGWRRWSGMAIAFAGIALIVGTPQFTGGLRGAGLILIAAIAWAVANMEIKKLSDHMDGWRLNAWTGLLAAPMTFVMSLLLEQGQWQAISTADWRGWSAMVYQVLIVTTLCYGIWYGMMRRYPMSLVMPFTLMEPVFGAATAVVLLGEPVGGRLIVGTAITLVGLAILVLRRPQAVAQPVGPGA</sequence>
<feature type="transmembrane region" description="Helical" evidence="5">
    <location>
        <begin position="262"/>
        <end position="280"/>
    </location>
</feature>
<organism evidence="7 8">
    <name type="scientific">Dongia soli</name>
    <dbReference type="NCBI Taxonomy" id="600628"/>
    <lineage>
        <taxon>Bacteria</taxon>
        <taxon>Pseudomonadati</taxon>
        <taxon>Pseudomonadota</taxon>
        <taxon>Alphaproteobacteria</taxon>
        <taxon>Rhodospirillales</taxon>
        <taxon>Dongiaceae</taxon>
        <taxon>Dongia</taxon>
    </lineage>
</organism>
<evidence type="ECO:0000256" key="1">
    <source>
        <dbReference type="ARBA" id="ARBA00004141"/>
    </source>
</evidence>
<evidence type="ECO:0000256" key="2">
    <source>
        <dbReference type="ARBA" id="ARBA00022692"/>
    </source>
</evidence>
<gene>
    <name evidence="7" type="ORF">SMD27_00295</name>
</gene>
<dbReference type="EMBL" id="JAXCLW010000001">
    <property type="protein sequence ID" value="MDY0881270.1"/>
    <property type="molecule type" value="Genomic_DNA"/>
</dbReference>
<evidence type="ECO:0000313" key="7">
    <source>
        <dbReference type="EMBL" id="MDY0881270.1"/>
    </source>
</evidence>
<feature type="transmembrane region" description="Helical" evidence="5">
    <location>
        <begin position="236"/>
        <end position="256"/>
    </location>
</feature>
<evidence type="ECO:0000256" key="5">
    <source>
        <dbReference type="SAM" id="Phobius"/>
    </source>
</evidence>
<feature type="transmembrane region" description="Helical" evidence="5">
    <location>
        <begin position="30"/>
        <end position="49"/>
    </location>
</feature>
<dbReference type="InterPro" id="IPR037185">
    <property type="entry name" value="EmrE-like"/>
</dbReference>
<feature type="transmembrane region" description="Helical" evidence="5">
    <location>
        <begin position="211"/>
        <end position="229"/>
    </location>
</feature>
<dbReference type="InterPro" id="IPR000620">
    <property type="entry name" value="EamA_dom"/>
</dbReference>
<dbReference type="RefSeq" id="WP_320506341.1">
    <property type="nucleotide sequence ID" value="NZ_JAXCLW010000001.1"/>
</dbReference>
<reference evidence="7 8" key="1">
    <citation type="journal article" date="2016" name="Antonie Van Leeuwenhoek">
        <title>Dongia soli sp. nov., isolated from soil from Dokdo, Korea.</title>
        <authorList>
            <person name="Kim D.U."/>
            <person name="Lee H."/>
            <person name="Kim H."/>
            <person name="Kim S.G."/>
            <person name="Ka J.O."/>
        </authorList>
    </citation>
    <scope>NUCLEOTIDE SEQUENCE [LARGE SCALE GENOMIC DNA]</scope>
    <source>
        <strain evidence="7 8">D78</strain>
    </source>
</reference>
<evidence type="ECO:0000259" key="6">
    <source>
        <dbReference type="Pfam" id="PF00892"/>
    </source>
</evidence>
<keyword evidence="3 5" id="KW-1133">Transmembrane helix</keyword>
<comment type="subcellular location">
    <subcellularLocation>
        <location evidence="1">Membrane</location>
        <topology evidence="1">Multi-pass membrane protein</topology>
    </subcellularLocation>
</comment>
<protein>
    <submittedName>
        <fullName evidence="7">EamA family transporter</fullName>
    </submittedName>
</protein>
<evidence type="ECO:0000256" key="3">
    <source>
        <dbReference type="ARBA" id="ARBA00022989"/>
    </source>
</evidence>
<feature type="transmembrane region" description="Helical" evidence="5">
    <location>
        <begin position="119"/>
        <end position="136"/>
    </location>
</feature>
<comment type="caution">
    <text evidence="7">The sequence shown here is derived from an EMBL/GenBank/DDBJ whole genome shotgun (WGS) entry which is preliminary data.</text>
</comment>
<feature type="transmembrane region" description="Helical" evidence="5">
    <location>
        <begin position="61"/>
        <end position="83"/>
    </location>
</feature>
<dbReference type="SUPFAM" id="SSF103481">
    <property type="entry name" value="Multidrug resistance efflux transporter EmrE"/>
    <property type="match status" value="2"/>
</dbReference>
<feature type="domain" description="EamA" evidence="6">
    <location>
        <begin position="6"/>
        <end position="131"/>
    </location>
</feature>
<evidence type="ECO:0000313" key="8">
    <source>
        <dbReference type="Proteomes" id="UP001279642"/>
    </source>
</evidence>
<feature type="transmembrane region" description="Helical" evidence="5">
    <location>
        <begin position="89"/>
        <end position="107"/>
    </location>
</feature>
<dbReference type="Pfam" id="PF00892">
    <property type="entry name" value="EamA"/>
    <property type="match status" value="2"/>
</dbReference>
<keyword evidence="2 5" id="KW-0812">Transmembrane</keyword>
<name>A0ABU5E6K5_9PROT</name>